<proteinExistence type="predicted"/>
<name>A0ABD2PZK8_9PLAT</name>
<dbReference type="EMBL" id="JBJKFK010001664">
    <property type="protein sequence ID" value="KAL3312523.1"/>
    <property type="molecule type" value="Genomic_DNA"/>
</dbReference>
<sequence length="124" mass="14147">MTPNQLFMKSLYETRIESLDQLTSGFIPTIHCFKWPVGFNKPSKEVKIVNPVSYRTSDRANRFPYKKSFARQDPSSKLTKAQNLKRSAIAVIVAAAKKRKMHIDLASTPSPRIKEEEVVIKPIN</sequence>
<accession>A0ABD2PZK8</accession>
<protein>
    <submittedName>
        <fullName evidence="1">Uncharacterized protein</fullName>
    </submittedName>
</protein>
<keyword evidence="2" id="KW-1185">Reference proteome</keyword>
<evidence type="ECO:0000313" key="2">
    <source>
        <dbReference type="Proteomes" id="UP001626550"/>
    </source>
</evidence>
<organism evidence="1 2">
    <name type="scientific">Cichlidogyrus casuarinus</name>
    <dbReference type="NCBI Taxonomy" id="1844966"/>
    <lineage>
        <taxon>Eukaryota</taxon>
        <taxon>Metazoa</taxon>
        <taxon>Spiralia</taxon>
        <taxon>Lophotrochozoa</taxon>
        <taxon>Platyhelminthes</taxon>
        <taxon>Monogenea</taxon>
        <taxon>Monopisthocotylea</taxon>
        <taxon>Dactylogyridea</taxon>
        <taxon>Ancyrocephalidae</taxon>
        <taxon>Cichlidogyrus</taxon>
    </lineage>
</organism>
<dbReference type="Proteomes" id="UP001626550">
    <property type="component" value="Unassembled WGS sequence"/>
</dbReference>
<evidence type="ECO:0000313" key="1">
    <source>
        <dbReference type="EMBL" id="KAL3312523.1"/>
    </source>
</evidence>
<reference evidence="1 2" key="1">
    <citation type="submission" date="2024-11" db="EMBL/GenBank/DDBJ databases">
        <title>Adaptive evolution of stress response genes in parasites aligns with host niche diversity.</title>
        <authorList>
            <person name="Hahn C."/>
            <person name="Resl P."/>
        </authorList>
    </citation>
    <scope>NUCLEOTIDE SEQUENCE [LARGE SCALE GENOMIC DNA]</scope>
    <source>
        <strain evidence="1">EGGRZ-B1_66</strain>
        <tissue evidence="1">Body</tissue>
    </source>
</reference>
<comment type="caution">
    <text evidence="1">The sequence shown here is derived from an EMBL/GenBank/DDBJ whole genome shotgun (WGS) entry which is preliminary data.</text>
</comment>
<gene>
    <name evidence="1" type="ORF">Ciccas_008884</name>
</gene>
<dbReference type="AlphaFoldDB" id="A0ABD2PZK8"/>